<comment type="caution">
    <text evidence="2">The sequence shown here is derived from an EMBL/GenBank/DDBJ whole genome shotgun (WGS) entry which is preliminary data.</text>
</comment>
<evidence type="ECO:0000313" key="3">
    <source>
        <dbReference type="Proteomes" id="UP000646833"/>
    </source>
</evidence>
<organism evidence="2 3">
    <name type="scientific">Haloferax sulfurifontis</name>
    <dbReference type="NCBI Taxonomy" id="255616"/>
    <lineage>
        <taxon>Archaea</taxon>
        <taxon>Methanobacteriati</taxon>
        <taxon>Methanobacteriota</taxon>
        <taxon>Stenosarchaea group</taxon>
        <taxon>Halobacteria</taxon>
        <taxon>Halobacteriales</taxon>
        <taxon>Haloferacaceae</taxon>
        <taxon>Haloferax</taxon>
    </lineage>
</organism>
<gene>
    <name evidence="2" type="ORF">GCM10007209_19620</name>
</gene>
<dbReference type="Pfam" id="PF20127">
    <property type="entry name" value="DUF6517"/>
    <property type="match status" value="1"/>
</dbReference>
<sequence>MADALAPPTLPPLEGWVRVDDATDRPFELGPVSVVARTVVYEDAAIRERVPATADGPWRFLFASRLEIRPHTPPSKALTKLVGKRASAGFRSRLEARGFSDVRRVESRTLRVRVGGGGDRDQRDDARGDDPRSDDATEAEADVVRYAATVELAGVELAADAYLAVTPVDGEFLLTGGAYPREVRRGDGETAAALREAIDPERFREELFRVIRRIE</sequence>
<protein>
    <submittedName>
        <fullName evidence="2">Uncharacterized protein</fullName>
    </submittedName>
</protein>
<dbReference type="Proteomes" id="UP000646833">
    <property type="component" value="Unassembled WGS sequence"/>
</dbReference>
<dbReference type="RefSeq" id="WP_188423794.1">
    <property type="nucleotide sequence ID" value="NZ_BMCI01000003.1"/>
</dbReference>
<feature type="region of interest" description="Disordered" evidence="1">
    <location>
        <begin position="112"/>
        <end position="138"/>
    </location>
</feature>
<name>A0A830EA68_9EURY</name>
<dbReference type="AlphaFoldDB" id="A0A830EA68"/>
<reference evidence="2" key="1">
    <citation type="journal article" date="2014" name="Int. J. Syst. Evol. Microbiol.">
        <title>Complete genome sequence of Corynebacterium casei LMG S-19264T (=DSM 44701T), isolated from a smear-ripened cheese.</title>
        <authorList>
            <consortium name="US DOE Joint Genome Institute (JGI-PGF)"/>
            <person name="Walter F."/>
            <person name="Albersmeier A."/>
            <person name="Kalinowski J."/>
            <person name="Ruckert C."/>
        </authorList>
    </citation>
    <scope>NUCLEOTIDE SEQUENCE</scope>
    <source>
        <strain evidence="2">CCM 7217</strain>
    </source>
</reference>
<reference evidence="2" key="2">
    <citation type="submission" date="2020-09" db="EMBL/GenBank/DDBJ databases">
        <authorList>
            <person name="Sun Q."/>
            <person name="Sedlacek I."/>
        </authorList>
    </citation>
    <scope>NUCLEOTIDE SEQUENCE</scope>
    <source>
        <strain evidence="2">CCM 7217</strain>
    </source>
</reference>
<dbReference type="InterPro" id="IPR045396">
    <property type="entry name" value="DUF6517"/>
</dbReference>
<dbReference type="EMBL" id="BMCI01000003">
    <property type="protein sequence ID" value="GGC57811.1"/>
    <property type="molecule type" value="Genomic_DNA"/>
</dbReference>
<evidence type="ECO:0000313" key="2">
    <source>
        <dbReference type="EMBL" id="GGC57811.1"/>
    </source>
</evidence>
<feature type="compositionally biased region" description="Basic and acidic residues" evidence="1">
    <location>
        <begin position="118"/>
        <end position="135"/>
    </location>
</feature>
<evidence type="ECO:0000256" key="1">
    <source>
        <dbReference type="SAM" id="MobiDB-lite"/>
    </source>
</evidence>
<accession>A0A830EA68</accession>
<proteinExistence type="predicted"/>